<keyword evidence="5 9" id="KW-0812">Transmembrane</keyword>
<dbReference type="PANTHER" id="PTHR46494:SF1">
    <property type="entry name" value="CORA FAMILY METAL ION TRANSPORTER (EUROFUNG)"/>
    <property type="match status" value="1"/>
</dbReference>
<feature type="transmembrane region" description="Helical" evidence="9">
    <location>
        <begin position="594"/>
        <end position="615"/>
    </location>
</feature>
<dbReference type="AlphaFoldDB" id="A0A0W0EWN8"/>
<dbReference type="InterPro" id="IPR045861">
    <property type="entry name" value="CorA_cytoplasmic_dom"/>
</dbReference>
<evidence type="ECO:0000256" key="8">
    <source>
        <dbReference type="SAM" id="MobiDB-lite"/>
    </source>
</evidence>
<protein>
    <submittedName>
        <fullName evidence="10">Uncharacterized protein</fullName>
    </submittedName>
</protein>
<evidence type="ECO:0000256" key="2">
    <source>
        <dbReference type="ARBA" id="ARBA00009765"/>
    </source>
</evidence>
<dbReference type="GO" id="GO:0050897">
    <property type="term" value="F:cobalt ion binding"/>
    <property type="evidence" value="ECO:0007669"/>
    <property type="project" value="TreeGrafter"/>
</dbReference>
<keyword evidence="7 9" id="KW-0472">Membrane</keyword>
<evidence type="ECO:0000313" key="10">
    <source>
        <dbReference type="EMBL" id="KTB28494.1"/>
    </source>
</evidence>
<dbReference type="GO" id="GO:0000287">
    <property type="term" value="F:magnesium ion binding"/>
    <property type="evidence" value="ECO:0007669"/>
    <property type="project" value="TreeGrafter"/>
</dbReference>
<dbReference type="PANTHER" id="PTHR46494">
    <property type="entry name" value="CORA FAMILY METAL ION TRANSPORTER (EUROFUNG)"/>
    <property type="match status" value="1"/>
</dbReference>
<evidence type="ECO:0000256" key="9">
    <source>
        <dbReference type="SAM" id="Phobius"/>
    </source>
</evidence>
<comment type="caution">
    <text evidence="10">The sequence shown here is derived from an EMBL/GenBank/DDBJ whole genome shotgun (WGS) entry which is preliminary data.</text>
</comment>
<sequence>MHHRVNISIDSDAPLLTPDTSAESIDEHDLPTFTRIQDRPSSPAESAGATHGSDLDTPEIGFIPFQPRFPRPGALSPTYDGNYSDSEAPLTTDLSDEEDLPPSMWRERRPLSTLQEADIVDQHDVSYPPIAVRPLRSKKSERFRSFYPPSAPRLVGPMLRPKERFRHAVQKVIVMRRRMKTHMAIGVAVAEPGINPRRPAADLQFGGIRQDCVIEVSDYSGLRHKYGKMTNQEFVRFMADSKASKREKWVKVRWINIAGLSWDVMKAVSLIYEMHPLALADVFNTHSQMHSKADYHPKHLFLRILCHELTEDETQEMMADDVNHRRYWHSLKSKMRKQSRKQQPADVERDAAYSLSGLLFPRGLSILSVARQQRAAKLQSQKEAVRLRALKEGECINVKVSTMGSQLLLTGTVISIHPDSDLTMTQPITSRLKQLRARLRRFADPSVLVQSLLALVVDKSLDVMNEYHTLLKQFECQVLLNPQISTVRSLHILSGDLILHKSTLEPTTTLIYDLIHHDRDRCAALIDPERHRRSVVDPVTWYISHRSKTYLAGTLDHMENILRNMETYSAISENLIDYTFNRTSHSVNEVMRRLALASIVFLPLTLMTGYFGMNFDPMWSVQQNSDIFFWKIAVPVMCVVIPLFLSEDIRRMIHYVRKQRMEGKGSLESFGKFIEGAM</sequence>
<evidence type="ECO:0000256" key="7">
    <source>
        <dbReference type="ARBA" id="ARBA00023136"/>
    </source>
</evidence>
<dbReference type="GO" id="GO:0015095">
    <property type="term" value="F:magnesium ion transmembrane transporter activity"/>
    <property type="evidence" value="ECO:0007669"/>
    <property type="project" value="TreeGrafter"/>
</dbReference>
<dbReference type="Pfam" id="PF01544">
    <property type="entry name" value="CorA"/>
    <property type="match status" value="1"/>
</dbReference>
<keyword evidence="6 9" id="KW-1133">Transmembrane helix</keyword>
<organism evidence="10 11">
    <name type="scientific">Moniliophthora roreri</name>
    <name type="common">Frosty pod rot fungus</name>
    <name type="synonym">Monilia roreri</name>
    <dbReference type="NCBI Taxonomy" id="221103"/>
    <lineage>
        <taxon>Eukaryota</taxon>
        <taxon>Fungi</taxon>
        <taxon>Dikarya</taxon>
        <taxon>Basidiomycota</taxon>
        <taxon>Agaricomycotina</taxon>
        <taxon>Agaricomycetes</taxon>
        <taxon>Agaricomycetidae</taxon>
        <taxon>Agaricales</taxon>
        <taxon>Marasmiineae</taxon>
        <taxon>Marasmiaceae</taxon>
        <taxon>Moniliophthora</taxon>
    </lineage>
</organism>
<evidence type="ECO:0000256" key="3">
    <source>
        <dbReference type="ARBA" id="ARBA00022448"/>
    </source>
</evidence>
<dbReference type="eggNOG" id="ENOG502QVFZ">
    <property type="taxonomic scope" value="Eukaryota"/>
</dbReference>
<feature type="transmembrane region" description="Helical" evidence="9">
    <location>
        <begin position="627"/>
        <end position="645"/>
    </location>
</feature>
<evidence type="ECO:0000256" key="4">
    <source>
        <dbReference type="ARBA" id="ARBA00022475"/>
    </source>
</evidence>
<evidence type="ECO:0000256" key="5">
    <source>
        <dbReference type="ARBA" id="ARBA00022692"/>
    </source>
</evidence>
<dbReference type="InterPro" id="IPR002523">
    <property type="entry name" value="MgTranspt_CorA/ZnTranspt_ZntB"/>
</dbReference>
<dbReference type="SUPFAM" id="SSF144083">
    <property type="entry name" value="Magnesium transport protein CorA, transmembrane region"/>
    <property type="match status" value="1"/>
</dbReference>
<comment type="subcellular location">
    <subcellularLocation>
        <location evidence="1">Cell membrane</location>
        <topology evidence="1">Multi-pass membrane protein</topology>
    </subcellularLocation>
</comment>
<dbReference type="InterPro" id="IPR045863">
    <property type="entry name" value="CorA_TM1_TM2"/>
</dbReference>
<dbReference type="EMBL" id="LATX01002472">
    <property type="protein sequence ID" value="KTB28494.1"/>
    <property type="molecule type" value="Genomic_DNA"/>
</dbReference>
<dbReference type="SUPFAM" id="SSF143865">
    <property type="entry name" value="CorA soluble domain-like"/>
    <property type="match status" value="1"/>
</dbReference>
<feature type="region of interest" description="Disordered" evidence="8">
    <location>
        <begin position="1"/>
        <end position="103"/>
    </location>
</feature>
<comment type="similarity">
    <text evidence="2">Belongs to the CorA metal ion transporter (MIT) (TC 1.A.35) family.</text>
</comment>
<evidence type="ECO:0000313" key="11">
    <source>
        <dbReference type="Proteomes" id="UP000054988"/>
    </source>
</evidence>
<accession>A0A0W0EWN8</accession>
<proteinExistence type="inferred from homology"/>
<name>A0A0W0EWN8_MONRR</name>
<keyword evidence="3" id="KW-0813">Transport</keyword>
<dbReference type="GO" id="GO:0005886">
    <property type="term" value="C:plasma membrane"/>
    <property type="evidence" value="ECO:0007669"/>
    <property type="project" value="UniProtKB-SubCell"/>
</dbReference>
<evidence type="ECO:0000256" key="6">
    <source>
        <dbReference type="ARBA" id="ARBA00022989"/>
    </source>
</evidence>
<dbReference type="Proteomes" id="UP000054988">
    <property type="component" value="Unassembled WGS sequence"/>
</dbReference>
<evidence type="ECO:0000256" key="1">
    <source>
        <dbReference type="ARBA" id="ARBA00004651"/>
    </source>
</evidence>
<dbReference type="Gene3D" id="3.30.460.20">
    <property type="entry name" value="CorA soluble domain-like"/>
    <property type="match status" value="1"/>
</dbReference>
<keyword evidence="4" id="KW-1003">Cell membrane</keyword>
<dbReference type="Gene3D" id="1.20.58.340">
    <property type="entry name" value="Magnesium transport protein CorA, transmembrane region"/>
    <property type="match status" value="2"/>
</dbReference>
<gene>
    <name evidence="10" type="ORF">WG66_18946</name>
</gene>
<dbReference type="GO" id="GO:0015087">
    <property type="term" value="F:cobalt ion transmembrane transporter activity"/>
    <property type="evidence" value="ECO:0007669"/>
    <property type="project" value="TreeGrafter"/>
</dbReference>
<reference evidence="10 11" key="1">
    <citation type="submission" date="2015-12" db="EMBL/GenBank/DDBJ databases">
        <title>Draft genome sequence of Moniliophthora roreri, the causal agent of frosty pod rot of cacao.</title>
        <authorList>
            <person name="Aime M.C."/>
            <person name="Diaz-Valderrama J.R."/>
            <person name="Kijpornyongpan T."/>
            <person name="Phillips-Mora W."/>
        </authorList>
    </citation>
    <scope>NUCLEOTIDE SEQUENCE [LARGE SCALE GENOMIC DNA]</scope>
    <source>
        <strain evidence="10 11">MCA 2952</strain>
    </source>
</reference>